<evidence type="ECO:0000256" key="5">
    <source>
        <dbReference type="ARBA" id="ARBA00022857"/>
    </source>
</evidence>
<dbReference type="EC" id="1.3.1.-" evidence="7"/>
<dbReference type="PANTHER" id="PTHR45846:SF1">
    <property type="entry name" value="TRNA-DIHYDROURIDINE(47) SYNTHASE [NAD(P)(+)]-LIKE"/>
    <property type="match status" value="1"/>
</dbReference>
<evidence type="ECO:0000256" key="6">
    <source>
        <dbReference type="ARBA" id="ARBA00023002"/>
    </source>
</evidence>
<evidence type="ECO:0000313" key="10">
    <source>
        <dbReference type="Proteomes" id="UP001324993"/>
    </source>
</evidence>
<dbReference type="SUPFAM" id="SSF51395">
    <property type="entry name" value="FMN-linked oxidoreductases"/>
    <property type="match status" value="1"/>
</dbReference>
<dbReference type="GO" id="GO:0016491">
    <property type="term" value="F:oxidoreductase activity"/>
    <property type="evidence" value="ECO:0007669"/>
    <property type="project" value="UniProtKB-KW"/>
</dbReference>
<keyword evidence="4 7" id="KW-0819">tRNA processing</keyword>
<dbReference type="PIRSF" id="PIRSF006621">
    <property type="entry name" value="Dus"/>
    <property type="match status" value="1"/>
</dbReference>
<dbReference type="PROSITE" id="PS01136">
    <property type="entry name" value="UPF0034"/>
    <property type="match status" value="1"/>
</dbReference>
<evidence type="ECO:0000256" key="4">
    <source>
        <dbReference type="ARBA" id="ARBA00022694"/>
    </source>
</evidence>
<gene>
    <name evidence="9" type="primary">dusB</name>
    <name evidence="9" type="ORF">SH580_04475</name>
</gene>
<dbReference type="RefSeq" id="WP_319833816.1">
    <property type="nucleotide sequence ID" value="NZ_CP138858.1"/>
</dbReference>
<evidence type="ECO:0000259" key="8">
    <source>
        <dbReference type="Pfam" id="PF01207"/>
    </source>
</evidence>
<dbReference type="PANTHER" id="PTHR45846">
    <property type="entry name" value="TRNA-DIHYDROURIDINE(47) SYNTHASE [NAD(P)(+)]-LIKE"/>
    <property type="match status" value="1"/>
</dbReference>
<dbReference type="InterPro" id="IPR013785">
    <property type="entry name" value="Aldolase_TIM"/>
</dbReference>
<keyword evidence="6 7" id="KW-0560">Oxidoreductase</keyword>
<organism evidence="9 10">
    <name type="scientific">Coraliomargarita algicola</name>
    <dbReference type="NCBI Taxonomy" id="3092156"/>
    <lineage>
        <taxon>Bacteria</taxon>
        <taxon>Pseudomonadati</taxon>
        <taxon>Verrucomicrobiota</taxon>
        <taxon>Opitutia</taxon>
        <taxon>Puniceicoccales</taxon>
        <taxon>Coraliomargaritaceae</taxon>
        <taxon>Coraliomargarita</taxon>
    </lineage>
</organism>
<dbReference type="EMBL" id="CP138858">
    <property type="protein sequence ID" value="WPJ96962.1"/>
    <property type="molecule type" value="Genomic_DNA"/>
</dbReference>
<comment type="function">
    <text evidence="7">Catalyzes the synthesis of 5,6-dihydrouridine (D), a modified base found in the D-loop of most tRNAs, via the reduction of the C5-C6 double bond in target uridines.</text>
</comment>
<dbReference type="Pfam" id="PF01207">
    <property type="entry name" value="Dus"/>
    <property type="match status" value="1"/>
</dbReference>
<comment type="cofactor">
    <cofactor evidence="1 7">
        <name>FMN</name>
        <dbReference type="ChEBI" id="CHEBI:58210"/>
    </cofactor>
</comment>
<keyword evidence="3 7" id="KW-0288">FMN</keyword>
<dbReference type="InterPro" id="IPR018517">
    <property type="entry name" value="tRNA_hU_synthase_CS"/>
</dbReference>
<accession>A0ABZ0RLK3</accession>
<protein>
    <recommendedName>
        <fullName evidence="7">tRNA-dihydrouridine synthase</fullName>
        <ecNumber evidence="7">1.3.1.-</ecNumber>
    </recommendedName>
</protein>
<dbReference type="InterPro" id="IPR001269">
    <property type="entry name" value="DUS_fam"/>
</dbReference>
<dbReference type="NCBIfam" id="TIGR00737">
    <property type="entry name" value="nifR3_yhdG"/>
    <property type="match status" value="1"/>
</dbReference>
<evidence type="ECO:0000313" key="9">
    <source>
        <dbReference type="EMBL" id="WPJ96962.1"/>
    </source>
</evidence>
<name>A0ABZ0RLK3_9BACT</name>
<proteinExistence type="inferred from homology"/>
<sequence length="329" mass="37043">MLPWFQNGQFPLYLAPMARFTDIIFREFCKQQGADVMVTEFVQADALTREDPKLWETVDFTEAQRPMGVQIFGSNPESMAAAARMLTERLQPDFIDINFGCPADRVICMDAGSSMLRNPKKLGQVTGAVVKAVPDTPVTVKIRTGWDDDTIVAKEVGHIVEGEGAQALAIHGRTKVQGYRGDANWPVIAEVAEELTIPVIGNGNISSAEDVIRIREQTRCAGLMIGRAALGYPWIFRDIKHYLKHGVVPEPPSIAERWDTIIDYTRKIMARPFREQRHSDLRWMRPKFIALTKGMEGSRRIRGALGQVNQIEDLERVAQMHIARIEQSE</sequence>
<dbReference type="Proteomes" id="UP001324993">
    <property type="component" value="Chromosome"/>
</dbReference>
<evidence type="ECO:0000256" key="1">
    <source>
        <dbReference type="ARBA" id="ARBA00001917"/>
    </source>
</evidence>
<comment type="similarity">
    <text evidence="7">Belongs to the dus family.</text>
</comment>
<evidence type="ECO:0000256" key="2">
    <source>
        <dbReference type="ARBA" id="ARBA00022630"/>
    </source>
</evidence>
<reference evidence="9 10" key="1">
    <citation type="submission" date="2023-11" db="EMBL/GenBank/DDBJ databases">
        <title>Coraliomargarita sp. nov., isolated from marine algae.</title>
        <authorList>
            <person name="Lee J.K."/>
            <person name="Baek J.H."/>
            <person name="Kim J.M."/>
            <person name="Choi D.G."/>
            <person name="Jeon C.O."/>
        </authorList>
    </citation>
    <scope>NUCLEOTIDE SEQUENCE [LARGE SCALE GENOMIC DNA]</scope>
    <source>
        <strain evidence="9 10">J2-16</strain>
    </source>
</reference>
<dbReference type="CDD" id="cd02801">
    <property type="entry name" value="DUS_like_FMN"/>
    <property type="match status" value="1"/>
</dbReference>
<keyword evidence="10" id="KW-1185">Reference proteome</keyword>
<dbReference type="InterPro" id="IPR035587">
    <property type="entry name" value="DUS-like_FMN-bd"/>
</dbReference>
<dbReference type="Gene3D" id="3.20.20.70">
    <property type="entry name" value="Aldolase class I"/>
    <property type="match status" value="1"/>
</dbReference>
<evidence type="ECO:0000256" key="7">
    <source>
        <dbReference type="PIRNR" id="PIRNR006621"/>
    </source>
</evidence>
<dbReference type="InterPro" id="IPR004652">
    <property type="entry name" value="DusB-like"/>
</dbReference>
<keyword evidence="2 7" id="KW-0285">Flavoprotein</keyword>
<feature type="domain" description="DUS-like FMN-binding" evidence="8">
    <location>
        <begin position="14"/>
        <end position="319"/>
    </location>
</feature>
<evidence type="ECO:0000256" key="3">
    <source>
        <dbReference type="ARBA" id="ARBA00022643"/>
    </source>
</evidence>
<keyword evidence="5" id="KW-0521">NADP</keyword>